<accession>A0A8J2SVA7</accession>
<dbReference type="PANTHER" id="PTHR43657">
    <property type="entry name" value="TRYPTOPHAN RNA-BINDING ATTENUATOR PROTEIN-LIKE PROTEIN"/>
    <property type="match status" value="1"/>
</dbReference>
<proteinExistence type="predicted"/>
<dbReference type="SUPFAM" id="SSF51219">
    <property type="entry name" value="TRAP-like"/>
    <property type="match status" value="1"/>
</dbReference>
<evidence type="ECO:0000313" key="1">
    <source>
        <dbReference type="EMBL" id="CAH0378156.1"/>
    </source>
</evidence>
<comment type="caution">
    <text evidence="1">The sequence shown here is derived from an EMBL/GenBank/DDBJ whole genome shotgun (WGS) entry which is preliminary data.</text>
</comment>
<dbReference type="OrthoDB" id="1705416at2759"/>
<dbReference type="Pfam" id="PF01987">
    <property type="entry name" value="AIM24"/>
    <property type="match status" value="1"/>
</dbReference>
<organism evidence="1 2">
    <name type="scientific">Pelagomonas calceolata</name>
    <dbReference type="NCBI Taxonomy" id="35677"/>
    <lineage>
        <taxon>Eukaryota</taxon>
        <taxon>Sar</taxon>
        <taxon>Stramenopiles</taxon>
        <taxon>Ochrophyta</taxon>
        <taxon>Pelagophyceae</taxon>
        <taxon>Pelagomonadales</taxon>
        <taxon>Pelagomonadaceae</taxon>
        <taxon>Pelagomonas</taxon>
    </lineage>
</organism>
<dbReference type="InterPro" id="IPR016031">
    <property type="entry name" value="Trp_RNA-bd_attenuator-like_dom"/>
</dbReference>
<keyword evidence="2" id="KW-1185">Reference proteome</keyword>
<reference evidence="1" key="1">
    <citation type="submission" date="2021-11" db="EMBL/GenBank/DDBJ databases">
        <authorList>
            <consortium name="Genoscope - CEA"/>
            <person name="William W."/>
        </authorList>
    </citation>
    <scope>NUCLEOTIDE SEQUENCE</scope>
</reference>
<dbReference type="AlphaFoldDB" id="A0A8J2SVA7"/>
<gene>
    <name evidence="1" type="ORF">PECAL_5P26760</name>
</gene>
<evidence type="ECO:0008006" key="3">
    <source>
        <dbReference type="Google" id="ProtNLM"/>
    </source>
</evidence>
<dbReference type="InterPro" id="IPR002838">
    <property type="entry name" value="AIM24"/>
</dbReference>
<dbReference type="InterPro" id="IPR036983">
    <property type="entry name" value="AIM24_sf"/>
</dbReference>
<dbReference type="Gene3D" id="3.60.160.10">
    <property type="entry name" value="Mitochondrial biogenesis AIM24"/>
    <property type="match status" value="1"/>
</dbReference>
<protein>
    <recommendedName>
        <fullName evidence="3">Altered inheritance of mitochondria protein 24, mitochondrial</fullName>
    </recommendedName>
</protein>
<sequence>MGYADLIARERMPDRMVDVELAHSQSQKGMGLGFYRAGAGNDAGRGKWDIVGEHMQILSVALAPGEQLESEPGGMMYMSDGVKAEADFSCPGACVRCLGGEKCVLMHYKNAGGKPGFVGITPARPADIVALDCALDLATYGNKISARSGAYLTSIDGATPGCEPELNPLLCCCAGFGCIRQVIEGTGTAFVEASGTVERKALKAGEKLVLDSASLVAYSDAELGVQMVPTWYACCFNGEGMCYTTLTGPGTAWVQSMPWARFKKHMSVTIQLDKDGNVKNVGGPPAAEMARN</sequence>
<name>A0A8J2SVA7_9STRA</name>
<dbReference type="Proteomes" id="UP000789595">
    <property type="component" value="Unassembled WGS sequence"/>
</dbReference>
<dbReference type="PANTHER" id="PTHR43657:SF1">
    <property type="entry name" value="ALTERED INHERITANCE OF MITOCHONDRIA PROTEIN 24, MITOCHONDRIAL"/>
    <property type="match status" value="1"/>
</dbReference>
<evidence type="ECO:0000313" key="2">
    <source>
        <dbReference type="Proteomes" id="UP000789595"/>
    </source>
</evidence>
<dbReference type="EMBL" id="CAKKNE010000005">
    <property type="protein sequence ID" value="CAH0378156.1"/>
    <property type="molecule type" value="Genomic_DNA"/>
</dbReference>